<reference evidence="6" key="2">
    <citation type="submission" date="2015-01" db="EMBL/GenBank/DDBJ databases">
        <title>Evolutionary Origins and Diversification of the Mycorrhizal Mutualists.</title>
        <authorList>
            <consortium name="DOE Joint Genome Institute"/>
            <consortium name="Mycorrhizal Genomics Consortium"/>
            <person name="Kohler A."/>
            <person name="Kuo A."/>
            <person name="Nagy L.G."/>
            <person name="Floudas D."/>
            <person name="Copeland A."/>
            <person name="Barry K.W."/>
            <person name="Cichocki N."/>
            <person name="Veneault-Fourrey C."/>
            <person name="LaButti K."/>
            <person name="Lindquist E.A."/>
            <person name="Lipzen A."/>
            <person name="Lundell T."/>
            <person name="Morin E."/>
            <person name="Murat C."/>
            <person name="Riley R."/>
            <person name="Ohm R."/>
            <person name="Sun H."/>
            <person name="Tunlid A."/>
            <person name="Henrissat B."/>
            <person name="Grigoriev I.V."/>
            <person name="Hibbett D.S."/>
            <person name="Martin F."/>
        </authorList>
    </citation>
    <scope>NUCLEOTIDE SEQUENCE [LARGE SCALE GENOMIC DNA]</scope>
    <source>
        <strain evidence="6">h7</strain>
    </source>
</reference>
<dbReference type="PANTHER" id="PTHR14166">
    <property type="entry name" value="SLIT-ROBO RHO GTPASE ACTIVATING PROTEIN"/>
    <property type="match status" value="1"/>
</dbReference>
<gene>
    <name evidence="5" type="ORF">M413DRAFT_20986</name>
</gene>
<dbReference type="EMBL" id="KN831768">
    <property type="protein sequence ID" value="KIM48626.1"/>
    <property type="molecule type" value="Genomic_DNA"/>
</dbReference>
<name>A0A0C3CXV0_HEBCY</name>
<proteinExistence type="predicted"/>
<feature type="region of interest" description="Disordered" evidence="3">
    <location>
        <begin position="314"/>
        <end position="345"/>
    </location>
</feature>
<dbReference type="OrthoDB" id="79452at2759"/>
<dbReference type="InterPro" id="IPR051627">
    <property type="entry name" value="SLIT-ROBO_RhoGAP"/>
</dbReference>
<evidence type="ECO:0000259" key="4">
    <source>
        <dbReference type="PROSITE" id="PS50238"/>
    </source>
</evidence>
<evidence type="ECO:0000256" key="2">
    <source>
        <dbReference type="SAM" id="Coils"/>
    </source>
</evidence>
<feature type="coiled-coil region" evidence="2">
    <location>
        <begin position="67"/>
        <end position="94"/>
    </location>
</feature>
<dbReference type="SUPFAM" id="SSF48350">
    <property type="entry name" value="GTPase activation domain, GAP"/>
    <property type="match status" value="1"/>
</dbReference>
<evidence type="ECO:0000313" key="5">
    <source>
        <dbReference type="EMBL" id="KIM48626.1"/>
    </source>
</evidence>
<evidence type="ECO:0000313" key="6">
    <source>
        <dbReference type="Proteomes" id="UP000053424"/>
    </source>
</evidence>
<dbReference type="HOGENOM" id="CLU_363309_0_0_1"/>
<feature type="compositionally biased region" description="Basic and acidic residues" evidence="3">
    <location>
        <begin position="336"/>
        <end position="345"/>
    </location>
</feature>
<dbReference type="Proteomes" id="UP000053424">
    <property type="component" value="Unassembled WGS sequence"/>
</dbReference>
<dbReference type="Pfam" id="PF00620">
    <property type="entry name" value="RhoGAP"/>
    <property type="match status" value="1"/>
</dbReference>
<evidence type="ECO:0000256" key="3">
    <source>
        <dbReference type="SAM" id="MobiDB-lite"/>
    </source>
</evidence>
<dbReference type="STRING" id="686832.A0A0C3CXV0"/>
<dbReference type="InterPro" id="IPR000198">
    <property type="entry name" value="RhoGAP_dom"/>
</dbReference>
<keyword evidence="1 2" id="KW-0175">Coiled coil</keyword>
<evidence type="ECO:0000256" key="1">
    <source>
        <dbReference type="ARBA" id="ARBA00023054"/>
    </source>
</evidence>
<dbReference type="GO" id="GO:0007165">
    <property type="term" value="P:signal transduction"/>
    <property type="evidence" value="ECO:0007669"/>
    <property type="project" value="InterPro"/>
</dbReference>
<feature type="coiled-coil region" evidence="2">
    <location>
        <begin position="137"/>
        <end position="171"/>
    </location>
</feature>
<organism evidence="5 6">
    <name type="scientific">Hebeloma cylindrosporum</name>
    <dbReference type="NCBI Taxonomy" id="76867"/>
    <lineage>
        <taxon>Eukaryota</taxon>
        <taxon>Fungi</taxon>
        <taxon>Dikarya</taxon>
        <taxon>Basidiomycota</taxon>
        <taxon>Agaricomycotina</taxon>
        <taxon>Agaricomycetes</taxon>
        <taxon>Agaricomycetidae</taxon>
        <taxon>Agaricales</taxon>
        <taxon>Agaricineae</taxon>
        <taxon>Hymenogastraceae</taxon>
        <taxon>Hebeloma</taxon>
    </lineage>
</organism>
<dbReference type="CDD" id="cd00159">
    <property type="entry name" value="RhoGAP"/>
    <property type="match status" value="1"/>
</dbReference>
<dbReference type="AlphaFoldDB" id="A0A0C3CXV0"/>
<keyword evidence="6" id="KW-1185">Reference proteome</keyword>
<dbReference type="InterPro" id="IPR008936">
    <property type="entry name" value="Rho_GTPase_activation_prot"/>
</dbReference>
<reference evidence="5 6" key="1">
    <citation type="submission" date="2014-04" db="EMBL/GenBank/DDBJ databases">
        <authorList>
            <consortium name="DOE Joint Genome Institute"/>
            <person name="Kuo A."/>
            <person name="Gay G."/>
            <person name="Dore J."/>
            <person name="Kohler A."/>
            <person name="Nagy L.G."/>
            <person name="Floudas D."/>
            <person name="Copeland A."/>
            <person name="Barry K.W."/>
            <person name="Cichocki N."/>
            <person name="Veneault-Fourrey C."/>
            <person name="LaButti K."/>
            <person name="Lindquist E.A."/>
            <person name="Lipzen A."/>
            <person name="Lundell T."/>
            <person name="Morin E."/>
            <person name="Murat C."/>
            <person name="Sun H."/>
            <person name="Tunlid A."/>
            <person name="Henrissat B."/>
            <person name="Grigoriev I.V."/>
            <person name="Hibbett D.S."/>
            <person name="Martin F."/>
            <person name="Nordberg H.P."/>
            <person name="Cantor M.N."/>
            <person name="Hua S.X."/>
        </authorList>
    </citation>
    <scope>NUCLEOTIDE SEQUENCE [LARGE SCALE GENOMIC DNA]</scope>
    <source>
        <strain evidence="6">h7</strain>
    </source>
</reference>
<dbReference type="Gene3D" id="1.10.555.10">
    <property type="entry name" value="Rho GTPase activation protein"/>
    <property type="match status" value="1"/>
</dbReference>
<dbReference type="PROSITE" id="PS50238">
    <property type="entry name" value="RHOGAP"/>
    <property type="match status" value="1"/>
</dbReference>
<feature type="domain" description="Rho-GAP" evidence="4">
    <location>
        <begin position="626"/>
        <end position="769"/>
    </location>
</feature>
<protein>
    <recommendedName>
        <fullName evidence="4">Rho-GAP domain-containing protein</fullName>
    </recommendedName>
</protein>
<sequence length="769" mass="86938">MPPPRSNPPPDPNTPIFGNSTSELTKQEYYLNFPLYAINSAVGALSSKTAFTNINLANGLLEDQRVNQTRQQEIDSLNVKNQKLRQNYDSASNELFTVANRERRLVEALGFESVYEAQIAIESTDYPISFRDCMERVQTAEAQLHVEKKEMELLQAKLRDVEGESKLLKVKSQYDTGITIRPIDQTGLTAEVIKKLQKTRKNSRVRIFSLSLTTSQPSGSSPTLSDYMQVFSKRTEVLITIKEWLTISGGAQDLLDDVQLYTAVGSFLENASDHFILKSTMFDAPPVQKAWEYLVEIKHSVMATFKGQTMRPMISHHNPRISGNRDPRTRNISTREPPDLDRMDPEAFVDNVDGMASAALSNVTQEVWVFRSPISFFLSVCLRVYSRISMSRSISSKFKHLIAPVGSYETQEDLYITVDLLEVQTSDRTSWFLSRDIEIGPSSLISELIQDALYRLLPPGMRSCIWAYSIIRKWLISKIVTPRIGLRSRQAQMELLIQAIEVCRLRNTETPSTSQLIDQPCVRSFVEAVMTSALLSVESRLHHRTWQGVALGCGSTCDSLSALLLRPYIQSTSSGDSLTVDMGWLLERMLEIIATLDVIEASAEEGQNLVNFDKRRHLCNLISKSSSLPAARKTPYLDESHRRGFERLNIIEKEVLMLQFDTHGIKDEAAGAATEINALKDAYNKGEYPIHETTDIHAICDLVKSWFRVLPEPVFPASSYYEVMDAMRQENLEDRLLSIRKYVSKSYAKAPYCSKSSRNRSAELSEDSD</sequence>
<accession>A0A0C3CXV0</accession>